<name>A0A9Q8P7W3_PASFU</name>
<dbReference type="AlphaFoldDB" id="A0A9Q8P7W3"/>
<dbReference type="OrthoDB" id="3632925at2759"/>
<evidence type="ECO:0000313" key="2">
    <source>
        <dbReference type="Proteomes" id="UP000756132"/>
    </source>
</evidence>
<dbReference type="EMBL" id="CP090166">
    <property type="protein sequence ID" value="UJO16456.1"/>
    <property type="molecule type" value="Genomic_DNA"/>
</dbReference>
<proteinExistence type="predicted"/>
<dbReference type="GeneID" id="71984247"/>
<dbReference type="Proteomes" id="UP000756132">
    <property type="component" value="Chromosome 4"/>
</dbReference>
<dbReference type="KEGG" id="ffu:CLAFUR5_04369"/>
<gene>
    <name evidence="1" type="ORF">CLAFUR5_04369</name>
</gene>
<accession>A0A9Q8P7W3</accession>
<keyword evidence="2" id="KW-1185">Reference proteome</keyword>
<sequence length="176" mass="19766">MSRERRTLCRGSSANFPRLIKARSLAGFNLPLDIAEMDLPKTVRRSAEGETDLGSVTSQIRAIPAPVTIAATTTSNTSSTTAPEPAARGTYFRFLDLPPELRNRTYSFAFSYDRTQARSLADLKFPGITQANEQLRQECLASLFVESSFFLYVGSHLRVWEYVRKDLKPLNLLDKE</sequence>
<reference evidence="1" key="2">
    <citation type="journal article" date="2022" name="Microb. Genom.">
        <title>A chromosome-scale genome assembly of the tomato pathogen Cladosporium fulvum reveals a compartmentalized genome architecture and the presence of a dispensable chromosome.</title>
        <authorList>
            <person name="Zaccaron A.Z."/>
            <person name="Chen L.H."/>
            <person name="Samaras A."/>
            <person name="Stergiopoulos I."/>
        </authorList>
    </citation>
    <scope>NUCLEOTIDE SEQUENCE</scope>
    <source>
        <strain evidence="1">Race5_Kim</strain>
    </source>
</reference>
<protein>
    <submittedName>
        <fullName evidence="1">Uncharacterized protein</fullName>
    </submittedName>
</protein>
<organism evidence="1 2">
    <name type="scientific">Passalora fulva</name>
    <name type="common">Tomato leaf mold</name>
    <name type="synonym">Cladosporium fulvum</name>
    <dbReference type="NCBI Taxonomy" id="5499"/>
    <lineage>
        <taxon>Eukaryota</taxon>
        <taxon>Fungi</taxon>
        <taxon>Dikarya</taxon>
        <taxon>Ascomycota</taxon>
        <taxon>Pezizomycotina</taxon>
        <taxon>Dothideomycetes</taxon>
        <taxon>Dothideomycetidae</taxon>
        <taxon>Mycosphaerellales</taxon>
        <taxon>Mycosphaerellaceae</taxon>
        <taxon>Fulvia</taxon>
    </lineage>
</organism>
<evidence type="ECO:0000313" key="1">
    <source>
        <dbReference type="EMBL" id="UJO16456.1"/>
    </source>
</evidence>
<reference evidence="1" key="1">
    <citation type="submission" date="2021-12" db="EMBL/GenBank/DDBJ databases">
        <authorList>
            <person name="Zaccaron A."/>
            <person name="Stergiopoulos I."/>
        </authorList>
    </citation>
    <scope>NUCLEOTIDE SEQUENCE</scope>
    <source>
        <strain evidence="1">Race5_Kim</strain>
    </source>
</reference>
<dbReference type="RefSeq" id="XP_047760822.1">
    <property type="nucleotide sequence ID" value="XM_047903517.1"/>
</dbReference>